<comment type="caution">
    <text evidence="1">The sequence shown here is derived from an EMBL/GenBank/DDBJ whole genome shotgun (WGS) entry which is preliminary data.</text>
</comment>
<proteinExistence type="predicted"/>
<dbReference type="AlphaFoldDB" id="A0A9N9G8C1"/>
<accession>A0A9N9G8C1</accession>
<organism evidence="1 2">
    <name type="scientific">Paraglomus brasilianum</name>
    <dbReference type="NCBI Taxonomy" id="144538"/>
    <lineage>
        <taxon>Eukaryota</taxon>
        <taxon>Fungi</taxon>
        <taxon>Fungi incertae sedis</taxon>
        <taxon>Mucoromycota</taxon>
        <taxon>Glomeromycotina</taxon>
        <taxon>Glomeromycetes</taxon>
        <taxon>Paraglomerales</taxon>
        <taxon>Paraglomeraceae</taxon>
        <taxon>Paraglomus</taxon>
    </lineage>
</organism>
<reference evidence="1" key="1">
    <citation type="submission" date="2021-06" db="EMBL/GenBank/DDBJ databases">
        <authorList>
            <person name="Kallberg Y."/>
            <person name="Tangrot J."/>
            <person name="Rosling A."/>
        </authorList>
    </citation>
    <scope>NUCLEOTIDE SEQUENCE</scope>
    <source>
        <strain evidence="1">BR232B</strain>
    </source>
</reference>
<dbReference type="OrthoDB" id="2322773at2759"/>
<protein>
    <submittedName>
        <fullName evidence="1">9112_t:CDS:1</fullName>
    </submittedName>
</protein>
<name>A0A9N9G8C1_9GLOM</name>
<evidence type="ECO:0000313" key="2">
    <source>
        <dbReference type="Proteomes" id="UP000789739"/>
    </source>
</evidence>
<sequence length="152" mass="17911">MGNIHHWDTENRQWIREKDCEENLSRQIKSKLSILESSINSAKTKLKSNSKFSEAKREEREEKLKSFFSNFPTTPRKFVKALENIKSGLSGKLTEEEISNLCQTKSELIQLRTEFKELMSKRKQEVVLKILHNSQNNTEFLKETEKHKIIDD</sequence>
<dbReference type="Proteomes" id="UP000789739">
    <property type="component" value="Unassembled WGS sequence"/>
</dbReference>
<keyword evidence="2" id="KW-1185">Reference proteome</keyword>
<evidence type="ECO:0000313" key="1">
    <source>
        <dbReference type="EMBL" id="CAG8584373.1"/>
    </source>
</evidence>
<dbReference type="EMBL" id="CAJVPI010000947">
    <property type="protein sequence ID" value="CAG8584373.1"/>
    <property type="molecule type" value="Genomic_DNA"/>
</dbReference>
<gene>
    <name evidence="1" type="ORF">PBRASI_LOCUS6791</name>
</gene>